<dbReference type="SUPFAM" id="SSF51735">
    <property type="entry name" value="NAD(P)-binding Rossmann-fold domains"/>
    <property type="match status" value="1"/>
</dbReference>
<dbReference type="Gene3D" id="3.40.50.720">
    <property type="entry name" value="NAD(P)-binding Rossmann-like Domain"/>
    <property type="match status" value="1"/>
</dbReference>
<dbReference type="RefSeq" id="WP_108963488.1">
    <property type="nucleotide sequence ID" value="NZ_QEFB01000013.1"/>
</dbReference>
<dbReference type="PANTHER" id="PTHR42760">
    <property type="entry name" value="SHORT-CHAIN DEHYDROGENASES/REDUCTASES FAMILY MEMBER"/>
    <property type="match status" value="1"/>
</dbReference>
<sequence>MAEKFTGKIAVITGGGSGIGRAIAMALADEGASVVVNDLRHEVAQSVVEEITHAGGTAVAIAGDVSHPDDVRAAVEKAVDTYGALHLAVNNAGIWGPTEAVAEIDIASYRSLMRINLDSVFYGMHFQVPAIVAAGGGAIVNTSSILGLVGDPHAIPDAAAKLGVVGMTRAAALGCAAQGIRINSIHPGYIDTPLLEGMTPAVRTTLVARHPIGRLGLAAEVAAVALFLLSDDASFVTGSQYVVDGGFTAQ</sequence>
<dbReference type="AlphaFoldDB" id="A0A2U1TC97"/>
<name>A0A2U1TC97_9MICO</name>
<gene>
    <name evidence="3" type="ORF">DF223_13060</name>
</gene>
<dbReference type="InterPro" id="IPR036291">
    <property type="entry name" value="NAD(P)-bd_dom_sf"/>
</dbReference>
<protein>
    <submittedName>
        <fullName evidence="3">Short-chain dehydrogenase</fullName>
    </submittedName>
</protein>
<dbReference type="InterPro" id="IPR002347">
    <property type="entry name" value="SDR_fam"/>
</dbReference>
<accession>A0A2U1TC97</accession>
<organism evidence="3 4">
    <name type="scientific">Mycetocola zhujimingii</name>
    <dbReference type="NCBI Taxonomy" id="2079792"/>
    <lineage>
        <taxon>Bacteria</taxon>
        <taxon>Bacillati</taxon>
        <taxon>Actinomycetota</taxon>
        <taxon>Actinomycetes</taxon>
        <taxon>Micrococcales</taxon>
        <taxon>Microbacteriaceae</taxon>
        <taxon>Mycetocola</taxon>
    </lineage>
</organism>
<comment type="caution">
    <text evidence="3">The sequence shown here is derived from an EMBL/GenBank/DDBJ whole genome shotgun (WGS) entry which is preliminary data.</text>
</comment>
<dbReference type="GO" id="GO:0016616">
    <property type="term" value="F:oxidoreductase activity, acting on the CH-OH group of donors, NAD or NADP as acceptor"/>
    <property type="evidence" value="ECO:0007669"/>
    <property type="project" value="TreeGrafter"/>
</dbReference>
<dbReference type="FunFam" id="3.40.50.720:FF:000084">
    <property type="entry name" value="Short-chain dehydrogenase reductase"/>
    <property type="match status" value="1"/>
</dbReference>
<dbReference type="Proteomes" id="UP000244962">
    <property type="component" value="Unassembled WGS sequence"/>
</dbReference>
<evidence type="ECO:0000256" key="2">
    <source>
        <dbReference type="ARBA" id="ARBA00023002"/>
    </source>
</evidence>
<keyword evidence="2" id="KW-0560">Oxidoreductase</keyword>
<evidence type="ECO:0000313" key="3">
    <source>
        <dbReference type="EMBL" id="PWC06506.1"/>
    </source>
</evidence>
<reference evidence="4" key="1">
    <citation type="submission" date="2018-04" db="EMBL/GenBank/DDBJ databases">
        <authorList>
            <person name="Liu S."/>
            <person name="Wang Z."/>
            <person name="Li J."/>
        </authorList>
    </citation>
    <scope>NUCLEOTIDE SEQUENCE [LARGE SCALE GENOMIC DNA]</scope>
    <source>
        <strain evidence="4">622</strain>
    </source>
</reference>
<dbReference type="EMBL" id="QEFB01000013">
    <property type="protein sequence ID" value="PWC06506.1"/>
    <property type="molecule type" value="Genomic_DNA"/>
</dbReference>
<dbReference type="PRINTS" id="PR00081">
    <property type="entry name" value="GDHRDH"/>
</dbReference>
<proteinExistence type="inferred from homology"/>
<dbReference type="PRINTS" id="PR00080">
    <property type="entry name" value="SDRFAMILY"/>
</dbReference>
<dbReference type="Pfam" id="PF13561">
    <property type="entry name" value="adh_short_C2"/>
    <property type="match status" value="1"/>
</dbReference>
<comment type="similarity">
    <text evidence="1">Belongs to the short-chain dehydrogenases/reductases (SDR) family.</text>
</comment>
<evidence type="ECO:0000313" key="4">
    <source>
        <dbReference type="Proteomes" id="UP000244962"/>
    </source>
</evidence>
<evidence type="ECO:0000256" key="1">
    <source>
        <dbReference type="ARBA" id="ARBA00006484"/>
    </source>
</evidence>
<dbReference type="NCBIfam" id="NF005559">
    <property type="entry name" value="PRK07231.1"/>
    <property type="match status" value="1"/>
</dbReference>
<keyword evidence="4" id="KW-1185">Reference proteome</keyword>